<evidence type="ECO:0000313" key="2">
    <source>
        <dbReference type="EMBL" id="VEL09870.1"/>
    </source>
</evidence>
<comment type="caution">
    <text evidence="2">The sequence shown here is derived from an EMBL/GenBank/DDBJ whole genome shotgun (WGS) entry which is preliminary data.</text>
</comment>
<protein>
    <submittedName>
        <fullName evidence="2">Uncharacterized protein</fullName>
    </submittedName>
</protein>
<proteinExistence type="predicted"/>
<dbReference type="EMBL" id="CAAALY010007468">
    <property type="protein sequence ID" value="VEL09870.1"/>
    <property type="molecule type" value="Genomic_DNA"/>
</dbReference>
<sequence length="141" mass="15483">MCSASSDRSVSDAGETFENVPSPLSDAGNDDNHYGRRLRTRCVLLSRPGNKTKLGQRVNRLERPINRAWSATGAAVYVTKTTGSDTTEALQNAPHIHRHEAGWRTKQRQDGRNASKAHNLVVSSVAQEKKVAIGLGKNEEY</sequence>
<evidence type="ECO:0000256" key="1">
    <source>
        <dbReference type="SAM" id="MobiDB-lite"/>
    </source>
</evidence>
<gene>
    <name evidence="2" type="ORF">PXEA_LOCUS3310</name>
</gene>
<feature type="region of interest" description="Disordered" evidence="1">
    <location>
        <begin position="1"/>
        <end position="35"/>
    </location>
</feature>
<reference evidence="2" key="1">
    <citation type="submission" date="2018-11" db="EMBL/GenBank/DDBJ databases">
        <authorList>
            <consortium name="Pathogen Informatics"/>
        </authorList>
    </citation>
    <scope>NUCLEOTIDE SEQUENCE</scope>
</reference>
<dbReference type="AlphaFoldDB" id="A0A3S5FC28"/>
<evidence type="ECO:0000313" key="3">
    <source>
        <dbReference type="Proteomes" id="UP000784294"/>
    </source>
</evidence>
<accession>A0A3S5FC28</accession>
<organism evidence="2 3">
    <name type="scientific">Protopolystoma xenopodis</name>
    <dbReference type="NCBI Taxonomy" id="117903"/>
    <lineage>
        <taxon>Eukaryota</taxon>
        <taxon>Metazoa</taxon>
        <taxon>Spiralia</taxon>
        <taxon>Lophotrochozoa</taxon>
        <taxon>Platyhelminthes</taxon>
        <taxon>Monogenea</taxon>
        <taxon>Polyopisthocotylea</taxon>
        <taxon>Polystomatidea</taxon>
        <taxon>Polystomatidae</taxon>
        <taxon>Protopolystoma</taxon>
    </lineage>
</organism>
<name>A0A3S5FC28_9PLAT</name>
<keyword evidence="3" id="KW-1185">Reference proteome</keyword>
<dbReference type="Proteomes" id="UP000784294">
    <property type="component" value="Unassembled WGS sequence"/>
</dbReference>